<dbReference type="GO" id="GO:0006006">
    <property type="term" value="P:glucose metabolic process"/>
    <property type="evidence" value="ECO:0007669"/>
    <property type="project" value="UniProtKB-KW"/>
</dbReference>
<accession>A0A6L4WS59</accession>
<comment type="function">
    <text evidence="6">Catalyzes the oxidation of glucose 6-phosphate to 6-phosphogluconolactone.</text>
</comment>
<dbReference type="Pfam" id="PF02781">
    <property type="entry name" value="G6PD_C"/>
    <property type="match status" value="1"/>
</dbReference>
<evidence type="ECO:0000313" key="11">
    <source>
        <dbReference type="Proteomes" id="UP000461010"/>
    </source>
</evidence>
<dbReference type="UniPathway" id="UPA00115">
    <property type="reaction ID" value="UER00408"/>
</dbReference>
<evidence type="ECO:0000313" key="12">
    <source>
        <dbReference type="Proteomes" id="UP000472839"/>
    </source>
</evidence>
<dbReference type="HAMAP" id="MF_00966">
    <property type="entry name" value="G6PD"/>
    <property type="match status" value="1"/>
</dbReference>
<keyword evidence="11" id="KW-1185">Reference proteome</keyword>
<feature type="binding site" evidence="6">
    <location>
        <begin position="92"/>
        <end position="93"/>
    </location>
    <ligand>
        <name>NADP(+)</name>
        <dbReference type="ChEBI" id="CHEBI:58349"/>
    </ligand>
</feature>
<dbReference type="InterPro" id="IPR001282">
    <property type="entry name" value="G6P_DH"/>
</dbReference>
<dbReference type="Pfam" id="PF00479">
    <property type="entry name" value="G6PD_N"/>
    <property type="match status" value="1"/>
</dbReference>
<dbReference type="GO" id="GO:0004345">
    <property type="term" value="F:glucose-6-phosphate dehydrogenase activity"/>
    <property type="evidence" value="ECO:0007669"/>
    <property type="project" value="UniProtKB-UniRule"/>
</dbReference>
<dbReference type="PANTHER" id="PTHR23429">
    <property type="entry name" value="GLUCOSE-6-PHOSPHATE 1-DEHYDROGENASE G6PD"/>
    <property type="match status" value="1"/>
</dbReference>
<dbReference type="PANTHER" id="PTHR23429:SF0">
    <property type="entry name" value="GLUCOSE-6-PHOSPHATE 1-DEHYDROGENASE"/>
    <property type="match status" value="1"/>
</dbReference>
<feature type="binding site" evidence="6">
    <location>
        <position position="343"/>
    </location>
    <ligand>
        <name>substrate</name>
    </ligand>
</feature>
<feature type="domain" description="Glucose-6-phosphate dehydrogenase C-terminal" evidence="8">
    <location>
        <begin position="190"/>
        <end position="482"/>
    </location>
</feature>
<comment type="caution">
    <text evidence="6">Lacks conserved residue(s) required for the propagation of feature annotation.</text>
</comment>
<dbReference type="AlphaFoldDB" id="A0A6L4WS59"/>
<dbReference type="SUPFAM" id="SSF51735">
    <property type="entry name" value="NAD(P)-binding Rossmann-fold domains"/>
    <property type="match status" value="1"/>
</dbReference>
<dbReference type="GO" id="GO:0005829">
    <property type="term" value="C:cytosol"/>
    <property type="evidence" value="ECO:0007669"/>
    <property type="project" value="TreeGrafter"/>
</dbReference>
<sequence length="484" mass="56305">MNKIFYKCDIVVFGGHGDLSFRKLIPALYHLVKDAHIDLNSRIIIASRTKMSNSDNTKLIKEKLKTFLNKDEEFEDEVFAKFESLIKYCHIDFAENKTFKNLENLLTKNQNEERIFYFSTASEFYENICKSLSDYKLISTTSRVVLEKPIGKNLETSKVINEKVLEYFKEDQIYRIDHYLGKDTVQNLIALRFSNKMFVPLWDANNIDHIQITLSESVGVESRWEFYNQYGAMRDMVQNHLMQLVCLLAMEPPHSLDPNAIRDEKLKVLNSLRSIEEKDMKNHAIRAQYTAGIVDGKEVKGYLDDGNSQSDTETFVALKLFIDNFRWSDTPFYIRTGKRMPSKNSEIVIQFKSIPYSIFDNYTMPNKLIISFSPDESITLNLMHKIPGLDEKMKLQEVSLELNPPRSFVRKNEAYERLLLDVIRANPTLFMRLDEVNAAWKWTDKIISAWQNNITPMQTYKAGTNGPASAISMLAKDERVWHEN</sequence>
<evidence type="ECO:0000259" key="8">
    <source>
        <dbReference type="Pfam" id="PF02781"/>
    </source>
</evidence>
<keyword evidence="3 6" id="KW-0521">NADP</keyword>
<feature type="binding site" evidence="6">
    <location>
        <position position="338"/>
    </location>
    <ligand>
        <name>substrate</name>
    </ligand>
</feature>
<gene>
    <name evidence="6 9" type="primary">zwf</name>
    <name evidence="10" type="ORF">GBG18_11580</name>
    <name evidence="9" type="ORF">GBG19_13730</name>
</gene>
<dbReference type="PIRSF" id="PIRSF000110">
    <property type="entry name" value="G6PD"/>
    <property type="match status" value="1"/>
</dbReference>
<comment type="catalytic activity">
    <reaction evidence="6">
        <text>D-glucose 6-phosphate + NADP(+) = 6-phospho-D-glucono-1,5-lactone + NADPH + H(+)</text>
        <dbReference type="Rhea" id="RHEA:15841"/>
        <dbReference type="ChEBI" id="CHEBI:15378"/>
        <dbReference type="ChEBI" id="CHEBI:57783"/>
        <dbReference type="ChEBI" id="CHEBI:57955"/>
        <dbReference type="ChEBI" id="CHEBI:58349"/>
        <dbReference type="ChEBI" id="CHEBI:61548"/>
        <dbReference type="EC" id="1.1.1.49"/>
    </reaction>
</comment>
<dbReference type="InterPro" id="IPR022675">
    <property type="entry name" value="G6P_DH_C"/>
</dbReference>
<protein>
    <recommendedName>
        <fullName evidence="6">Glucose-6-phosphate 1-dehydrogenase</fullName>
        <shortName evidence="6">G6PD</shortName>
        <ecNumber evidence="6">1.1.1.49</ecNumber>
    </recommendedName>
</protein>
<reference evidence="11 12" key="1">
    <citation type="submission" date="2019-10" db="EMBL/GenBank/DDBJ databases">
        <title>Poseidonibacter ostreae sp. nov., isolated from the gut of the Ostrea denselamellosa.</title>
        <authorList>
            <person name="Choi A."/>
        </authorList>
    </citation>
    <scope>NUCLEOTIDE SEQUENCE [LARGE SCALE GENOMIC DNA]</scope>
    <source>
        <strain evidence="9 12">SJOD-M-33</strain>
        <strain evidence="10 11">SJOD-M-5</strain>
    </source>
</reference>
<keyword evidence="4 6" id="KW-0560">Oxidoreductase</keyword>
<dbReference type="PRINTS" id="PR00079">
    <property type="entry name" value="G6PDHDRGNASE"/>
</dbReference>
<dbReference type="NCBIfam" id="TIGR00871">
    <property type="entry name" value="zwf"/>
    <property type="match status" value="1"/>
</dbReference>
<dbReference type="InterPro" id="IPR022674">
    <property type="entry name" value="G6P_DH_NAD-bd"/>
</dbReference>
<feature type="active site" description="Proton acceptor" evidence="6">
    <location>
        <position position="240"/>
    </location>
</feature>
<dbReference type="Gene3D" id="3.40.50.720">
    <property type="entry name" value="NAD(P)-binding Rossmann-like Domain"/>
    <property type="match status" value="1"/>
</dbReference>
<feature type="binding site" evidence="6">
    <location>
        <position position="148"/>
    </location>
    <ligand>
        <name>NADP(+)</name>
        <dbReference type="ChEBI" id="CHEBI:58349"/>
    </ligand>
</feature>
<dbReference type="Proteomes" id="UP000461010">
    <property type="component" value="Unassembled WGS sequence"/>
</dbReference>
<feature type="binding site" evidence="6">
    <location>
        <position position="178"/>
    </location>
    <ligand>
        <name>substrate</name>
    </ligand>
</feature>
<dbReference type="Gene3D" id="3.30.360.10">
    <property type="entry name" value="Dihydrodipicolinate Reductase, domain 2"/>
    <property type="match status" value="1"/>
</dbReference>
<dbReference type="SUPFAM" id="SSF55347">
    <property type="entry name" value="Glyceraldehyde-3-phosphate dehydrogenase-like, C-terminal domain"/>
    <property type="match status" value="1"/>
</dbReference>
<dbReference type="EC" id="1.1.1.49" evidence="6"/>
<evidence type="ECO:0000256" key="4">
    <source>
        <dbReference type="ARBA" id="ARBA00023002"/>
    </source>
</evidence>
<evidence type="ECO:0000313" key="9">
    <source>
        <dbReference type="EMBL" id="KAB7885622.1"/>
    </source>
</evidence>
<dbReference type="EMBL" id="WFKK01000054">
    <property type="protein sequence ID" value="KAB7885622.1"/>
    <property type="molecule type" value="Genomic_DNA"/>
</dbReference>
<evidence type="ECO:0000256" key="1">
    <source>
        <dbReference type="ARBA" id="ARBA00004937"/>
    </source>
</evidence>
<dbReference type="GO" id="GO:0050661">
    <property type="term" value="F:NADP binding"/>
    <property type="evidence" value="ECO:0007669"/>
    <property type="project" value="UniProtKB-UniRule"/>
</dbReference>
<comment type="pathway">
    <text evidence="1 6">Carbohydrate degradation; pentose phosphate pathway; D-ribulose 5-phosphate from D-glucose 6-phosphate (oxidative stage): step 1/3.</text>
</comment>
<keyword evidence="5 6" id="KW-0119">Carbohydrate metabolism</keyword>
<feature type="domain" description="Glucose-6-phosphate dehydrogenase NAD-binding" evidence="7">
    <location>
        <begin position="11"/>
        <end position="187"/>
    </location>
</feature>
<comment type="caution">
    <text evidence="9">The sequence shown here is derived from an EMBL/GenBank/DDBJ whole genome shotgun (WGS) entry which is preliminary data.</text>
</comment>
<feature type="binding site" evidence="6">
    <location>
        <position position="216"/>
    </location>
    <ligand>
        <name>substrate</name>
    </ligand>
</feature>
<name>A0A6L4WS59_9BACT</name>
<dbReference type="GO" id="GO:0009051">
    <property type="term" value="P:pentose-phosphate shunt, oxidative branch"/>
    <property type="evidence" value="ECO:0007669"/>
    <property type="project" value="TreeGrafter"/>
</dbReference>
<comment type="similarity">
    <text evidence="6">Belongs to the glucose-6-phosphate dehydrogenase family.</text>
</comment>
<feature type="binding site" evidence="6">
    <location>
        <position position="48"/>
    </location>
    <ligand>
        <name>NADP(+)</name>
        <dbReference type="ChEBI" id="CHEBI:58349"/>
    </ligand>
</feature>
<organism evidence="9 12">
    <name type="scientific">Poseidonibacter ostreae</name>
    <dbReference type="NCBI Taxonomy" id="2654171"/>
    <lineage>
        <taxon>Bacteria</taxon>
        <taxon>Pseudomonadati</taxon>
        <taxon>Campylobacterota</taxon>
        <taxon>Epsilonproteobacteria</taxon>
        <taxon>Campylobacterales</taxon>
        <taxon>Arcobacteraceae</taxon>
        <taxon>Poseidonibacter</taxon>
    </lineage>
</organism>
<keyword evidence="2 6" id="KW-0313">Glucose metabolism</keyword>
<feature type="binding site" evidence="6">
    <location>
        <position position="235"/>
    </location>
    <ligand>
        <name>substrate</name>
    </ligand>
</feature>
<evidence type="ECO:0000256" key="2">
    <source>
        <dbReference type="ARBA" id="ARBA00022526"/>
    </source>
</evidence>
<evidence type="ECO:0000313" key="10">
    <source>
        <dbReference type="EMBL" id="KAB7889157.1"/>
    </source>
</evidence>
<evidence type="ECO:0000256" key="5">
    <source>
        <dbReference type="ARBA" id="ARBA00023277"/>
    </source>
</evidence>
<dbReference type="RefSeq" id="WP_152191254.1">
    <property type="nucleotide sequence ID" value="NZ_WFKI01000001.1"/>
</dbReference>
<dbReference type="Proteomes" id="UP000472839">
    <property type="component" value="Unassembled WGS sequence"/>
</dbReference>
<dbReference type="InterPro" id="IPR036291">
    <property type="entry name" value="NAD(P)-bd_dom_sf"/>
</dbReference>
<proteinExistence type="inferred from homology"/>
<dbReference type="EMBL" id="WFKJ01000039">
    <property type="protein sequence ID" value="KAB7889157.1"/>
    <property type="molecule type" value="Genomic_DNA"/>
</dbReference>
<evidence type="ECO:0000256" key="3">
    <source>
        <dbReference type="ARBA" id="ARBA00022857"/>
    </source>
</evidence>
<feature type="binding site" evidence="6">
    <location>
        <position position="182"/>
    </location>
    <ligand>
        <name>substrate</name>
    </ligand>
</feature>
<evidence type="ECO:0000259" key="7">
    <source>
        <dbReference type="Pfam" id="PF00479"/>
    </source>
</evidence>
<evidence type="ECO:0000256" key="6">
    <source>
        <dbReference type="HAMAP-Rule" id="MF_00966"/>
    </source>
</evidence>